<sequence>MGIISEKYLKKVKAAEDAGDWSWVLYLLEQAMVLARMNYSAASKESEKPSAGSHQ</sequence>
<reference evidence="1" key="1">
    <citation type="journal article" date="2014" name="Front. Microbiol.">
        <title>High frequency of phylogenetically diverse reductive dehalogenase-homologous genes in deep subseafloor sedimentary metagenomes.</title>
        <authorList>
            <person name="Kawai M."/>
            <person name="Futagami T."/>
            <person name="Toyoda A."/>
            <person name="Takaki Y."/>
            <person name="Nishi S."/>
            <person name="Hori S."/>
            <person name="Arai W."/>
            <person name="Tsubouchi T."/>
            <person name="Morono Y."/>
            <person name="Uchiyama I."/>
            <person name="Ito T."/>
            <person name="Fujiyama A."/>
            <person name="Inagaki F."/>
            <person name="Takami H."/>
        </authorList>
    </citation>
    <scope>NUCLEOTIDE SEQUENCE</scope>
    <source>
        <strain evidence="1">Expedition CK06-06</strain>
    </source>
</reference>
<accession>X1T309</accession>
<name>X1T309_9ZZZZ</name>
<gene>
    <name evidence="1" type="ORF">S12H4_17536</name>
</gene>
<dbReference type="EMBL" id="BARW01008585">
    <property type="protein sequence ID" value="GAI85791.1"/>
    <property type="molecule type" value="Genomic_DNA"/>
</dbReference>
<evidence type="ECO:0000313" key="1">
    <source>
        <dbReference type="EMBL" id="GAI85791.1"/>
    </source>
</evidence>
<comment type="caution">
    <text evidence="1">The sequence shown here is derived from an EMBL/GenBank/DDBJ whole genome shotgun (WGS) entry which is preliminary data.</text>
</comment>
<protein>
    <submittedName>
        <fullName evidence="1">Uncharacterized protein</fullName>
    </submittedName>
</protein>
<organism evidence="1">
    <name type="scientific">marine sediment metagenome</name>
    <dbReference type="NCBI Taxonomy" id="412755"/>
    <lineage>
        <taxon>unclassified sequences</taxon>
        <taxon>metagenomes</taxon>
        <taxon>ecological metagenomes</taxon>
    </lineage>
</organism>
<proteinExistence type="predicted"/>
<dbReference type="AlphaFoldDB" id="X1T309"/>